<dbReference type="Gene3D" id="3.30.700.10">
    <property type="entry name" value="Glycoprotein, Type 4 Pilin"/>
    <property type="match status" value="1"/>
</dbReference>
<dbReference type="InterPro" id="IPR045584">
    <property type="entry name" value="Pilin-like"/>
</dbReference>
<dbReference type="EMBL" id="CP127225">
    <property type="protein sequence ID" value="WIX06307.1"/>
    <property type="molecule type" value="Genomic_DNA"/>
</dbReference>
<feature type="domain" description="GYF" evidence="3">
    <location>
        <begin position="4"/>
        <end position="51"/>
    </location>
</feature>
<evidence type="ECO:0000256" key="1">
    <source>
        <dbReference type="ARBA" id="ARBA00005233"/>
    </source>
</evidence>
<dbReference type="Pfam" id="PF14237">
    <property type="entry name" value="GYF_2"/>
    <property type="match status" value="1"/>
</dbReference>
<dbReference type="Pfam" id="PF00114">
    <property type="entry name" value="Pilin"/>
    <property type="match status" value="1"/>
</dbReference>
<dbReference type="GO" id="GO:0009289">
    <property type="term" value="C:pilus"/>
    <property type="evidence" value="ECO:0007669"/>
    <property type="project" value="InterPro"/>
</dbReference>
<feature type="transmembrane region" description="Helical" evidence="2">
    <location>
        <begin position="100"/>
        <end position="128"/>
    </location>
</feature>
<gene>
    <name evidence="4" type="ORF">QN060_19870</name>
</gene>
<dbReference type="GO" id="GO:0007155">
    <property type="term" value="P:cell adhesion"/>
    <property type="evidence" value="ECO:0007669"/>
    <property type="project" value="InterPro"/>
</dbReference>
<keyword evidence="2" id="KW-0472">Membrane</keyword>
<evidence type="ECO:0000313" key="5">
    <source>
        <dbReference type="Proteomes" id="UP001228059"/>
    </source>
</evidence>
<evidence type="ECO:0000313" key="4">
    <source>
        <dbReference type="EMBL" id="WIX06307.1"/>
    </source>
</evidence>
<dbReference type="RefSeq" id="WP_285956766.1">
    <property type="nucleotide sequence ID" value="NZ_CP127225.1"/>
</dbReference>
<name>A0AAJ6GRG3_9XANT</name>
<organism evidence="4 5">
    <name type="scientific">Xanthomonas oryzae pv. leersiae</name>
    <dbReference type="NCBI Taxonomy" id="3112258"/>
    <lineage>
        <taxon>Bacteria</taxon>
        <taxon>Pseudomonadati</taxon>
        <taxon>Pseudomonadota</taxon>
        <taxon>Gammaproteobacteria</taxon>
        <taxon>Lysobacterales</taxon>
        <taxon>Lysobacteraceae</taxon>
        <taxon>Xanthomonas</taxon>
    </lineage>
</organism>
<proteinExistence type="inferred from homology"/>
<evidence type="ECO:0000256" key="2">
    <source>
        <dbReference type="SAM" id="Phobius"/>
    </source>
</evidence>
<keyword evidence="2" id="KW-1133">Transmembrane helix</keyword>
<dbReference type="AlphaFoldDB" id="A0AAJ6GRG3"/>
<comment type="similarity">
    <text evidence="1">Belongs to the N-Me-Phe pilin family.</text>
</comment>
<evidence type="ECO:0000259" key="3">
    <source>
        <dbReference type="Pfam" id="PF14237"/>
    </source>
</evidence>
<keyword evidence="2" id="KW-0812">Transmembrane</keyword>
<dbReference type="SUPFAM" id="SSF54523">
    <property type="entry name" value="Pili subunits"/>
    <property type="match status" value="1"/>
</dbReference>
<dbReference type="InterPro" id="IPR025640">
    <property type="entry name" value="GYF_2"/>
</dbReference>
<sequence length="243" mass="26100">MRSWYYADGHRHRHGPVAEDTLLGLYRDRVIALDTLVWREGLDHWLPLSACADTLGPPVSTDMRAAAVPPPLPPAAAQSSLTYWSVAPAQPRSNRPGWPLVAVLGAVVGVFVLVGVIGVIGMLGAIAFPAYNDYVGRAKLAEVMAELTPLKPQIAEFLASEGRCPVNGDPGFKPPGQYASERLSSVRIGRFDSSECGIEALIHAPRSAKIDGKALWLELDADAGSWHCSSEIDDTQLPPNCRG</sequence>
<dbReference type="InterPro" id="IPR001082">
    <property type="entry name" value="Pilin"/>
</dbReference>
<dbReference type="Proteomes" id="UP001228059">
    <property type="component" value="Chromosome"/>
</dbReference>
<accession>A0AAJ6GRG3</accession>
<reference evidence="4 5" key="1">
    <citation type="submission" date="2023-05" db="EMBL/GenBank/DDBJ databases">
        <title>Complete Genome Resource of Xanthomonas oryzae pv. leersiae Strain YNJC Isolated From Plateau Japonica Rice in Southwest China.</title>
        <authorList>
            <person name="Aa X."/>
            <person name="Mei L."/>
            <person name="Liu P."/>
            <person name="Yang Y."/>
            <person name="Tang C."/>
            <person name="Zhang F."/>
            <person name="Dong C."/>
            <person name="Wang B."/>
            <person name="Chen X."/>
            <person name="Dai L."/>
        </authorList>
    </citation>
    <scope>NUCLEOTIDE SEQUENCE [LARGE SCALE GENOMIC DNA]</scope>
    <source>
        <strain evidence="4 5">YNJC</strain>
    </source>
</reference>
<protein>
    <submittedName>
        <fullName evidence="4">Pilin</fullName>
    </submittedName>
</protein>